<keyword evidence="1" id="KW-0732">Signal</keyword>
<accession>A0A246IX95</accession>
<dbReference type="RefSeq" id="WP_088387700.1">
    <property type="nucleotide sequence ID" value="NZ_NIOF01000016.1"/>
</dbReference>
<dbReference type="AlphaFoldDB" id="A0A246IX95"/>
<reference evidence="2 3" key="1">
    <citation type="journal article" date="2008" name="Int. J. Syst. Evol. Microbiol.">
        <title>Description of Roseateles aquatilis sp. nov. and Roseateles terrae sp. nov., in the class Betaproteobacteria, and emended description of the genus Roseateles.</title>
        <authorList>
            <person name="Gomila M."/>
            <person name="Bowien B."/>
            <person name="Falsen E."/>
            <person name="Moore E.R."/>
            <person name="Lalucat J."/>
        </authorList>
    </citation>
    <scope>NUCLEOTIDE SEQUENCE [LARGE SCALE GENOMIC DNA]</scope>
    <source>
        <strain evidence="2 3">CCUG 48205</strain>
    </source>
</reference>
<dbReference type="EMBL" id="NIOF01000016">
    <property type="protein sequence ID" value="OWQ84429.1"/>
    <property type="molecule type" value="Genomic_DNA"/>
</dbReference>
<comment type="caution">
    <text evidence="2">The sequence shown here is derived from an EMBL/GenBank/DDBJ whole genome shotgun (WGS) entry which is preliminary data.</text>
</comment>
<proteinExistence type="predicted"/>
<feature type="signal peptide" evidence="1">
    <location>
        <begin position="1"/>
        <end position="21"/>
    </location>
</feature>
<feature type="chain" id="PRO_5012376907" evidence="1">
    <location>
        <begin position="22"/>
        <end position="109"/>
    </location>
</feature>
<dbReference type="Proteomes" id="UP000197468">
    <property type="component" value="Unassembled WGS sequence"/>
</dbReference>
<keyword evidence="3" id="KW-1185">Reference proteome</keyword>
<evidence type="ECO:0000313" key="3">
    <source>
        <dbReference type="Proteomes" id="UP000197468"/>
    </source>
</evidence>
<organism evidence="2 3">
    <name type="scientific">Roseateles aquatilis</name>
    <dbReference type="NCBI Taxonomy" id="431061"/>
    <lineage>
        <taxon>Bacteria</taxon>
        <taxon>Pseudomonadati</taxon>
        <taxon>Pseudomonadota</taxon>
        <taxon>Betaproteobacteria</taxon>
        <taxon>Burkholderiales</taxon>
        <taxon>Sphaerotilaceae</taxon>
        <taxon>Roseateles</taxon>
    </lineage>
</organism>
<sequence>MSKSTPIFAIVAAFAAASAQAATDPDESARRTERRAMVNEQLRAVQVELYCDHQDNAIHLIRDARRMLMAHRDADSVRDLRQLDKVSWQVRHGDTVQAIATLESTRREA</sequence>
<evidence type="ECO:0000256" key="1">
    <source>
        <dbReference type="SAM" id="SignalP"/>
    </source>
</evidence>
<name>A0A246IX95_9BURK</name>
<protein>
    <submittedName>
        <fullName evidence="2">Uncharacterized protein</fullName>
    </submittedName>
</protein>
<dbReference type="OrthoDB" id="9153936at2"/>
<gene>
    <name evidence="2" type="ORF">CDN99_24375</name>
</gene>
<evidence type="ECO:0000313" key="2">
    <source>
        <dbReference type="EMBL" id="OWQ84429.1"/>
    </source>
</evidence>